<evidence type="ECO:0000259" key="9">
    <source>
        <dbReference type="SMART" id="SM00965"/>
    </source>
</evidence>
<evidence type="ECO:0000256" key="8">
    <source>
        <dbReference type="SAM" id="SignalP"/>
    </source>
</evidence>
<evidence type="ECO:0000256" key="3">
    <source>
        <dbReference type="ARBA" id="ARBA00022452"/>
    </source>
</evidence>
<dbReference type="GO" id="GO:0009279">
    <property type="term" value="C:cell outer membrane"/>
    <property type="evidence" value="ECO:0007669"/>
    <property type="project" value="UniProtKB-SubCell"/>
</dbReference>
<comment type="subcellular location">
    <subcellularLocation>
        <location evidence="1 7">Cell outer membrane</location>
        <topology evidence="1 7">Multi-pass membrane protein</topology>
    </subcellularLocation>
</comment>
<dbReference type="RefSeq" id="WP_074911131.1">
    <property type="nucleotide sequence ID" value="NZ_AP031409.1"/>
</dbReference>
<dbReference type="Pfam" id="PF07715">
    <property type="entry name" value="Plug"/>
    <property type="match status" value="1"/>
</dbReference>
<dbReference type="Gene3D" id="2.40.170.20">
    <property type="entry name" value="TonB-dependent receptor, beta-barrel domain"/>
    <property type="match status" value="1"/>
</dbReference>
<dbReference type="AlphaFoldDB" id="A0A1I5AT96"/>
<feature type="chain" id="PRO_5010333251" evidence="8">
    <location>
        <begin position="23"/>
        <end position="1124"/>
    </location>
</feature>
<keyword evidence="3 7" id="KW-1134">Transmembrane beta strand</keyword>
<evidence type="ECO:0000313" key="11">
    <source>
        <dbReference type="Proteomes" id="UP000183766"/>
    </source>
</evidence>
<evidence type="ECO:0000256" key="6">
    <source>
        <dbReference type="ARBA" id="ARBA00023237"/>
    </source>
</evidence>
<dbReference type="Pfam" id="PF13715">
    <property type="entry name" value="CarbopepD_reg_2"/>
    <property type="match status" value="1"/>
</dbReference>
<dbReference type="Gene3D" id="2.60.40.1120">
    <property type="entry name" value="Carboxypeptidase-like, regulatory domain"/>
    <property type="match status" value="1"/>
</dbReference>
<dbReference type="NCBIfam" id="TIGR04057">
    <property type="entry name" value="SusC_RagA_signa"/>
    <property type="match status" value="1"/>
</dbReference>
<evidence type="ECO:0000256" key="2">
    <source>
        <dbReference type="ARBA" id="ARBA00022448"/>
    </source>
</evidence>
<dbReference type="NCBIfam" id="TIGR04056">
    <property type="entry name" value="OMP_RagA_SusC"/>
    <property type="match status" value="1"/>
</dbReference>
<dbReference type="InterPro" id="IPR036942">
    <property type="entry name" value="Beta-barrel_TonB_sf"/>
</dbReference>
<evidence type="ECO:0000256" key="4">
    <source>
        <dbReference type="ARBA" id="ARBA00022692"/>
    </source>
</evidence>
<organism evidence="10 11">
    <name type="scientific">Bacteroides xylanisolvens</name>
    <dbReference type="NCBI Taxonomy" id="371601"/>
    <lineage>
        <taxon>Bacteria</taxon>
        <taxon>Pseudomonadati</taxon>
        <taxon>Bacteroidota</taxon>
        <taxon>Bacteroidia</taxon>
        <taxon>Bacteroidales</taxon>
        <taxon>Bacteroidaceae</taxon>
        <taxon>Bacteroides</taxon>
    </lineage>
</organism>
<dbReference type="SMART" id="SM00965">
    <property type="entry name" value="STN"/>
    <property type="match status" value="1"/>
</dbReference>
<dbReference type="Pfam" id="PF07660">
    <property type="entry name" value="STN"/>
    <property type="match status" value="1"/>
</dbReference>
<dbReference type="InterPro" id="IPR023996">
    <property type="entry name" value="TonB-dep_OMP_SusC/RagA"/>
</dbReference>
<comment type="similarity">
    <text evidence="7">Belongs to the TonB-dependent receptor family.</text>
</comment>
<dbReference type="Proteomes" id="UP000183766">
    <property type="component" value="Unassembled WGS sequence"/>
</dbReference>
<keyword evidence="4 7" id="KW-0812">Transmembrane</keyword>
<evidence type="ECO:0000256" key="7">
    <source>
        <dbReference type="PROSITE-ProRule" id="PRU01360"/>
    </source>
</evidence>
<reference evidence="11" key="1">
    <citation type="submission" date="2016-10" db="EMBL/GenBank/DDBJ databases">
        <authorList>
            <person name="Varghese N."/>
            <person name="Submissions S."/>
        </authorList>
    </citation>
    <scope>NUCLEOTIDE SEQUENCE [LARGE SCALE GENOMIC DNA]</scope>
    <source>
        <strain evidence="11">NLAE-zl-C202</strain>
    </source>
</reference>
<keyword evidence="2 7" id="KW-0813">Transport</keyword>
<dbReference type="InterPro" id="IPR008969">
    <property type="entry name" value="CarboxyPept-like_regulatory"/>
</dbReference>
<name>A0A1I5AT96_9BACE</name>
<feature type="signal peptide" evidence="8">
    <location>
        <begin position="1"/>
        <end position="22"/>
    </location>
</feature>
<keyword evidence="6 7" id="KW-0998">Cell outer membrane</keyword>
<dbReference type="InterPro" id="IPR037066">
    <property type="entry name" value="Plug_dom_sf"/>
</dbReference>
<dbReference type="InterPro" id="IPR011662">
    <property type="entry name" value="Secretin/TonB_short_N"/>
</dbReference>
<dbReference type="InterPro" id="IPR039426">
    <property type="entry name" value="TonB-dep_rcpt-like"/>
</dbReference>
<dbReference type="SUPFAM" id="SSF49464">
    <property type="entry name" value="Carboxypeptidase regulatory domain-like"/>
    <property type="match status" value="1"/>
</dbReference>
<dbReference type="InterPro" id="IPR012910">
    <property type="entry name" value="Plug_dom"/>
</dbReference>
<feature type="domain" description="Secretin/TonB short N-terminal" evidence="9">
    <location>
        <begin position="52"/>
        <end position="103"/>
    </location>
</feature>
<dbReference type="PROSITE" id="PS52016">
    <property type="entry name" value="TONB_DEPENDENT_REC_3"/>
    <property type="match status" value="1"/>
</dbReference>
<proteinExistence type="inferred from homology"/>
<dbReference type="EMBL" id="FOUM01000041">
    <property type="protein sequence ID" value="SFN65645.1"/>
    <property type="molecule type" value="Genomic_DNA"/>
</dbReference>
<keyword evidence="5 7" id="KW-0472">Membrane</keyword>
<dbReference type="Gene3D" id="2.170.130.10">
    <property type="entry name" value="TonB-dependent receptor, plug domain"/>
    <property type="match status" value="1"/>
</dbReference>
<protein>
    <submittedName>
        <fullName evidence="10">TonB-linked outer membrane protein, SusC/RagA family</fullName>
    </submittedName>
</protein>
<dbReference type="InterPro" id="IPR023997">
    <property type="entry name" value="TonB-dep_OMP_SusC/RagA_CS"/>
</dbReference>
<sequence length="1124" mass="127166">MREKRWLLCFLVAVCCTFSTWALPSQDKTVTLNLHNVSIETVLDAVKKQTGVNMLYNSQMFKGVPPVSINAKNEKWEVALKLILNPQGFDYVVKDGIVVVRKLQTEKRDNRIRGTVIDSNKEPIPGASIIVKGTRTGTSTNIEGEFTLDVKDDKVTLEISFIGMKKQTLQVDATRRKSLEITLVDDVKTLEDVVVTGYNNVRKTSFTGSSTQISGDDLRKVSQTNILGALQSFDPSFRLMTNNQFGSDPNALPEMYIRGRSGIGVKELDRDQLSKSNLENNPNLPTFIMDGFEVSIEKVYDLDPTRIESMTILKDAAATAIYGSRAANGVVVITTVAPKPGEIRVSYNFTGTLELPDLRDYNLANASQKLEIERLAGLFEKGNNNNIDTSQGMNAYYKKYAYIQKGVDTDWMSLPLQNAFDHKHSVYIEGGTPNLRYGVDASYNGVNGVMKGSGRDRYSIGFSLDYRVKQLQVKNTVTFGHTKSKESPYGSFSDYTRMQPYETPYEDDGTLKQRMLYSISSSSRTSNNPLYEATLGNYEWSAYDELVNNLSLNWYLNDYLTVKGQFSVTKKYASSEKFYDPLSSKVSVYGESDDAYLAGDLYTEKGGNFDWNTNAFLYYTRSFHSKHNINVSVGWEAASSNTDNTKAHYRGFPSGEFNSLNYATEIYKKPTRTENTTRRISTLATANYTWNDIYLADASVRFDGSSEFGANQKWAPFFSGGLGVNVHNYAFLKGNKDINKLKVRASYGRTGKVNFPAYAATTMYQSLFDEWYITGYGAVLKALGNKDLTWEKTDKYNIGIETLFFNQRLTVEAEYYYEKTIDLINDFGLSSTSGFSSYKNNMGEILNKGFELQLRADVFRDRNWTVALWGNMAHNTNEILKISDSQKKYNERVAAFYQKEIDKQLTTNSSLSDANYSVPIPQYAEGQSLTSIWAVRSLGIDPTTGKEIFLNRDGSVTDKWDASQEVAVGNTEPKFNGSFGLNVTYKNWSLFASFLYEWGGQEYNQTLVDNVENANIKTGNVDLRVLTDRWKKPGDIAQFKDIKDSNLTTLPTSRFVQDKALLHLNSLTISYDFDREWIKKHLRMNMLRLEANTSELINWNSIRQERGLSYPRSWKMSFSLKAQF</sequence>
<keyword evidence="8" id="KW-0732">Signal</keyword>
<evidence type="ECO:0000256" key="5">
    <source>
        <dbReference type="ARBA" id="ARBA00023136"/>
    </source>
</evidence>
<dbReference type="SUPFAM" id="SSF56935">
    <property type="entry name" value="Porins"/>
    <property type="match status" value="1"/>
</dbReference>
<accession>A0A1I5AT96</accession>
<gene>
    <name evidence="10" type="ORF">SAMN05216250_14132</name>
</gene>
<dbReference type="Gene3D" id="3.55.50.30">
    <property type="match status" value="1"/>
</dbReference>
<evidence type="ECO:0000313" key="10">
    <source>
        <dbReference type="EMBL" id="SFN65645.1"/>
    </source>
</evidence>
<evidence type="ECO:0000256" key="1">
    <source>
        <dbReference type="ARBA" id="ARBA00004571"/>
    </source>
</evidence>